<dbReference type="Pfam" id="PF00027">
    <property type="entry name" value="cNMP_binding"/>
    <property type="match status" value="1"/>
</dbReference>
<feature type="domain" description="HTH crp-type" evidence="4">
    <location>
        <begin position="162"/>
        <end position="235"/>
    </location>
</feature>
<dbReference type="PANTHER" id="PTHR24567">
    <property type="entry name" value="CRP FAMILY TRANSCRIPTIONAL REGULATORY PROTEIN"/>
    <property type="match status" value="1"/>
</dbReference>
<dbReference type="SUPFAM" id="SSF51206">
    <property type="entry name" value="cAMP-binding domain-like"/>
    <property type="match status" value="1"/>
</dbReference>
<keyword evidence="5" id="KW-0808">Transferase</keyword>
<protein>
    <submittedName>
        <fullName evidence="5">cAMP-binding domain of CRP or a regulatory subunit of cAMP-dependent protein kinases</fullName>
    </submittedName>
</protein>
<sequence length="244" mass="26955">MRRRLEADRSQGHWGKEERVRALRLCPLFRDWPEARLGELGAVARAQSYARGADIGAQRAPRREVIVIAKGGVEICSGSAEGKRFVLGLAGAPDVLALVLLFSKVRLPYEFRAYAESVLLHLPCDALTAILDAEPILWRDVALLLCTRHGDSLRLLHNQTLGSLEQRMAATLAQLGRIHGIAAEEGIEVGLRLPQEQLGAMLGVTRQSVNRVLRDMERAAWIAIDYNRITIRDTAALEAIAREG</sequence>
<evidence type="ECO:0000256" key="2">
    <source>
        <dbReference type="ARBA" id="ARBA00023125"/>
    </source>
</evidence>
<keyword evidence="1" id="KW-0805">Transcription regulation</keyword>
<dbReference type="OrthoDB" id="3525895at2"/>
<evidence type="ECO:0000313" key="6">
    <source>
        <dbReference type="Proteomes" id="UP000190044"/>
    </source>
</evidence>
<dbReference type="SMART" id="SM00100">
    <property type="entry name" value="cNMP"/>
    <property type="match status" value="1"/>
</dbReference>
<dbReference type="GO" id="GO:0016301">
    <property type="term" value="F:kinase activity"/>
    <property type="evidence" value="ECO:0007669"/>
    <property type="project" value="UniProtKB-KW"/>
</dbReference>
<proteinExistence type="predicted"/>
<dbReference type="Proteomes" id="UP000190044">
    <property type="component" value="Unassembled WGS sequence"/>
</dbReference>
<dbReference type="InterPro" id="IPR000595">
    <property type="entry name" value="cNMP-bd_dom"/>
</dbReference>
<evidence type="ECO:0000259" key="4">
    <source>
        <dbReference type="PROSITE" id="PS51063"/>
    </source>
</evidence>
<dbReference type="EMBL" id="FUYP01000010">
    <property type="protein sequence ID" value="SKB58085.1"/>
    <property type="molecule type" value="Genomic_DNA"/>
</dbReference>
<dbReference type="Gene3D" id="1.10.10.10">
    <property type="entry name" value="Winged helix-like DNA-binding domain superfamily/Winged helix DNA-binding domain"/>
    <property type="match status" value="1"/>
</dbReference>
<evidence type="ECO:0000313" key="5">
    <source>
        <dbReference type="EMBL" id="SKB58085.1"/>
    </source>
</evidence>
<evidence type="ECO:0000256" key="1">
    <source>
        <dbReference type="ARBA" id="ARBA00023015"/>
    </source>
</evidence>
<dbReference type="SMART" id="SM00419">
    <property type="entry name" value="HTH_CRP"/>
    <property type="match status" value="1"/>
</dbReference>
<dbReference type="InterPro" id="IPR018490">
    <property type="entry name" value="cNMP-bd_dom_sf"/>
</dbReference>
<dbReference type="SUPFAM" id="SSF46785">
    <property type="entry name" value="Winged helix' DNA-binding domain"/>
    <property type="match status" value="1"/>
</dbReference>
<keyword evidence="3" id="KW-0804">Transcription</keyword>
<evidence type="ECO:0000256" key="3">
    <source>
        <dbReference type="ARBA" id="ARBA00023163"/>
    </source>
</evidence>
<dbReference type="InterPro" id="IPR014710">
    <property type="entry name" value="RmlC-like_jellyroll"/>
</dbReference>
<gene>
    <name evidence="5" type="ORF">SAMN06295937_101012</name>
</gene>
<dbReference type="InterPro" id="IPR050397">
    <property type="entry name" value="Env_Response_Regulators"/>
</dbReference>
<dbReference type="Pfam" id="PF13545">
    <property type="entry name" value="HTH_Crp_2"/>
    <property type="match status" value="1"/>
</dbReference>
<dbReference type="InterPro" id="IPR012318">
    <property type="entry name" value="HTH_CRP"/>
</dbReference>
<dbReference type="AlphaFoldDB" id="A0A1T5CF22"/>
<dbReference type="RefSeq" id="WP_079638476.1">
    <property type="nucleotide sequence ID" value="NZ_FUYP01000010.1"/>
</dbReference>
<keyword evidence="5" id="KW-0418">Kinase</keyword>
<name>A0A1T5CF22_9SPHN</name>
<dbReference type="GO" id="GO:0003677">
    <property type="term" value="F:DNA binding"/>
    <property type="evidence" value="ECO:0007669"/>
    <property type="project" value="UniProtKB-KW"/>
</dbReference>
<keyword evidence="2" id="KW-0238">DNA-binding</keyword>
<accession>A0A1T5CF22</accession>
<dbReference type="InterPro" id="IPR036388">
    <property type="entry name" value="WH-like_DNA-bd_sf"/>
</dbReference>
<dbReference type="GO" id="GO:0005829">
    <property type="term" value="C:cytosol"/>
    <property type="evidence" value="ECO:0007669"/>
    <property type="project" value="TreeGrafter"/>
</dbReference>
<keyword evidence="6" id="KW-1185">Reference proteome</keyword>
<dbReference type="PROSITE" id="PS51063">
    <property type="entry name" value="HTH_CRP_2"/>
    <property type="match status" value="1"/>
</dbReference>
<reference evidence="6" key="1">
    <citation type="submission" date="2017-02" db="EMBL/GenBank/DDBJ databases">
        <authorList>
            <person name="Varghese N."/>
            <person name="Submissions S."/>
        </authorList>
    </citation>
    <scope>NUCLEOTIDE SEQUENCE [LARGE SCALE GENOMIC DNA]</scope>
    <source>
        <strain evidence="6">R11H</strain>
    </source>
</reference>
<dbReference type="GO" id="GO:0003700">
    <property type="term" value="F:DNA-binding transcription factor activity"/>
    <property type="evidence" value="ECO:0007669"/>
    <property type="project" value="TreeGrafter"/>
</dbReference>
<dbReference type="PANTHER" id="PTHR24567:SF26">
    <property type="entry name" value="REGULATORY PROTEIN YEIL"/>
    <property type="match status" value="1"/>
</dbReference>
<organism evidence="5 6">
    <name type="scientific">Sphingopyxis flava</name>
    <dbReference type="NCBI Taxonomy" id="1507287"/>
    <lineage>
        <taxon>Bacteria</taxon>
        <taxon>Pseudomonadati</taxon>
        <taxon>Pseudomonadota</taxon>
        <taxon>Alphaproteobacteria</taxon>
        <taxon>Sphingomonadales</taxon>
        <taxon>Sphingomonadaceae</taxon>
        <taxon>Sphingopyxis</taxon>
    </lineage>
</organism>
<dbReference type="InterPro" id="IPR036390">
    <property type="entry name" value="WH_DNA-bd_sf"/>
</dbReference>
<dbReference type="Gene3D" id="2.60.120.10">
    <property type="entry name" value="Jelly Rolls"/>
    <property type="match status" value="1"/>
</dbReference>